<dbReference type="AlphaFoldDB" id="A0A0K0D624"/>
<proteinExistence type="predicted"/>
<reference evidence="1" key="1">
    <citation type="submission" date="2012-09" db="EMBL/GenBank/DDBJ databases">
        <authorList>
            <person name="Martin A.A."/>
        </authorList>
    </citation>
    <scope>NUCLEOTIDE SEQUENCE</scope>
</reference>
<keyword evidence="1" id="KW-1185">Reference proteome</keyword>
<organism evidence="1 2">
    <name type="scientific">Angiostrongylus cantonensis</name>
    <name type="common">Rat lungworm</name>
    <dbReference type="NCBI Taxonomy" id="6313"/>
    <lineage>
        <taxon>Eukaryota</taxon>
        <taxon>Metazoa</taxon>
        <taxon>Ecdysozoa</taxon>
        <taxon>Nematoda</taxon>
        <taxon>Chromadorea</taxon>
        <taxon>Rhabditida</taxon>
        <taxon>Rhabditina</taxon>
        <taxon>Rhabditomorpha</taxon>
        <taxon>Strongyloidea</taxon>
        <taxon>Metastrongylidae</taxon>
        <taxon>Angiostrongylus</taxon>
    </lineage>
</organism>
<dbReference type="Proteomes" id="UP000035642">
    <property type="component" value="Unassembled WGS sequence"/>
</dbReference>
<accession>A0A0K0D624</accession>
<reference evidence="2" key="2">
    <citation type="submission" date="2017-02" db="UniProtKB">
        <authorList>
            <consortium name="WormBaseParasite"/>
        </authorList>
    </citation>
    <scope>IDENTIFICATION</scope>
</reference>
<sequence>MFNLPTRLAYSAAIAVRAQVPSMSASEEGTRVLVQNFVDDSVREVLEENGRRAGLPDFVTAAILDQIQVQINYQPLGCAAVLVDAMPNMELAPAAMNMRESCFVTGDLVSAVCPLMNDMVQMCQLVGGNAQAIAVPNQHLTITGTIMIRNIIMSTWTTQQWQSVLNRVLRLLAPRLGTAFFFATVTVT</sequence>
<name>A0A0K0D624_ANGCA</name>
<evidence type="ECO:0000313" key="1">
    <source>
        <dbReference type="Proteomes" id="UP000035642"/>
    </source>
</evidence>
<dbReference type="WBParaSite" id="ACAC_0000551901-mRNA-1">
    <property type="protein sequence ID" value="ACAC_0000551901-mRNA-1"/>
    <property type="gene ID" value="ACAC_0000551901"/>
</dbReference>
<evidence type="ECO:0000313" key="2">
    <source>
        <dbReference type="WBParaSite" id="ACAC_0000551901-mRNA-1"/>
    </source>
</evidence>
<protein>
    <submittedName>
        <fullName evidence="2">DUF3819 domain-containing protein</fullName>
    </submittedName>
</protein>